<dbReference type="EMBL" id="WHUW01000033">
    <property type="protein sequence ID" value="KAF8433475.1"/>
    <property type="molecule type" value="Genomic_DNA"/>
</dbReference>
<reference evidence="1" key="2">
    <citation type="journal article" date="2020" name="Nat. Commun.">
        <title>Large-scale genome sequencing of mycorrhizal fungi provides insights into the early evolution of symbiotic traits.</title>
        <authorList>
            <person name="Miyauchi S."/>
            <person name="Kiss E."/>
            <person name="Kuo A."/>
            <person name="Drula E."/>
            <person name="Kohler A."/>
            <person name="Sanchez-Garcia M."/>
            <person name="Morin E."/>
            <person name="Andreopoulos B."/>
            <person name="Barry K.W."/>
            <person name="Bonito G."/>
            <person name="Buee M."/>
            <person name="Carver A."/>
            <person name="Chen C."/>
            <person name="Cichocki N."/>
            <person name="Clum A."/>
            <person name="Culley D."/>
            <person name="Crous P.W."/>
            <person name="Fauchery L."/>
            <person name="Girlanda M."/>
            <person name="Hayes R.D."/>
            <person name="Keri Z."/>
            <person name="LaButti K."/>
            <person name="Lipzen A."/>
            <person name="Lombard V."/>
            <person name="Magnuson J."/>
            <person name="Maillard F."/>
            <person name="Murat C."/>
            <person name="Nolan M."/>
            <person name="Ohm R.A."/>
            <person name="Pangilinan J."/>
            <person name="Pereira M.F."/>
            <person name="Perotto S."/>
            <person name="Peter M."/>
            <person name="Pfister S."/>
            <person name="Riley R."/>
            <person name="Sitrit Y."/>
            <person name="Stielow J.B."/>
            <person name="Szollosi G."/>
            <person name="Zifcakova L."/>
            <person name="Stursova M."/>
            <person name="Spatafora J.W."/>
            <person name="Tedersoo L."/>
            <person name="Vaario L.M."/>
            <person name="Yamada A."/>
            <person name="Yan M."/>
            <person name="Wang P."/>
            <person name="Xu J."/>
            <person name="Bruns T."/>
            <person name="Baldrian P."/>
            <person name="Vilgalys R."/>
            <person name="Dunand C."/>
            <person name="Henrissat B."/>
            <person name="Grigoriev I.V."/>
            <person name="Hibbett D."/>
            <person name="Nagy L.G."/>
            <person name="Martin F.M."/>
        </authorList>
    </citation>
    <scope>NUCLEOTIDE SEQUENCE</scope>
    <source>
        <strain evidence="1">BED1</strain>
    </source>
</reference>
<protein>
    <submittedName>
        <fullName evidence="1">Uncharacterized protein</fullName>
    </submittedName>
</protein>
<sequence length="201" mass="22423">MSEQVLVMSFDETRCNQAIFLRGLTITHRRGLAGVLLGKVKVSATPQIKTTFSRFWNPEPSEKVAVYEVGNTAHTSEGQATDSDPDVSSPLHPAVLINEYLLYKFPDADVAITHDDQWMGVLVECEGPEDKLIERVCERFVQYDAINAAAYSESTAESNIGYCNHDKQHVSHLEHVGGDHEQLRVNKQRPSHKCIICTVVS</sequence>
<organism evidence="1 2">
    <name type="scientific">Boletus edulis BED1</name>
    <dbReference type="NCBI Taxonomy" id="1328754"/>
    <lineage>
        <taxon>Eukaryota</taxon>
        <taxon>Fungi</taxon>
        <taxon>Dikarya</taxon>
        <taxon>Basidiomycota</taxon>
        <taxon>Agaricomycotina</taxon>
        <taxon>Agaricomycetes</taxon>
        <taxon>Agaricomycetidae</taxon>
        <taxon>Boletales</taxon>
        <taxon>Boletineae</taxon>
        <taxon>Boletaceae</taxon>
        <taxon>Boletoideae</taxon>
        <taxon>Boletus</taxon>
    </lineage>
</organism>
<comment type="caution">
    <text evidence="1">The sequence shown here is derived from an EMBL/GenBank/DDBJ whole genome shotgun (WGS) entry which is preliminary data.</text>
</comment>
<evidence type="ECO:0000313" key="2">
    <source>
        <dbReference type="Proteomes" id="UP001194468"/>
    </source>
</evidence>
<name>A0AAD4BKY1_BOLED</name>
<proteinExistence type="predicted"/>
<reference evidence="1" key="1">
    <citation type="submission" date="2019-10" db="EMBL/GenBank/DDBJ databases">
        <authorList>
            <consortium name="DOE Joint Genome Institute"/>
            <person name="Kuo A."/>
            <person name="Miyauchi S."/>
            <person name="Kiss E."/>
            <person name="Drula E."/>
            <person name="Kohler A."/>
            <person name="Sanchez-Garcia M."/>
            <person name="Andreopoulos B."/>
            <person name="Barry K.W."/>
            <person name="Bonito G."/>
            <person name="Buee M."/>
            <person name="Carver A."/>
            <person name="Chen C."/>
            <person name="Cichocki N."/>
            <person name="Clum A."/>
            <person name="Culley D."/>
            <person name="Crous P.W."/>
            <person name="Fauchery L."/>
            <person name="Girlanda M."/>
            <person name="Hayes R."/>
            <person name="Keri Z."/>
            <person name="LaButti K."/>
            <person name="Lipzen A."/>
            <person name="Lombard V."/>
            <person name="Magnuson J."/>
            <person name="Maillard F."/>
            <person name="Morin E."/>
            <person name="Murat C."/>
            <person name="Nolan M."/>
            <person name="Ohm R."/>
            <person name="Pangilinan J."/>
            <person name="Pereira M."/>
            <person name="Perotto S."/>
            <person name="Peter M."/>
            <person name="Riley R."/>
            <person name="Sitrit Y."/>
            <person name="Stielow B."/>
            <person name="Szollosi G."/>
            <person name="Zifcakova L."/>
            <person name="Stursova M."/>
            <person name="Spatafora J.W."/>
            <person name="Tedersoo L."/>
            <person name="Vaario L.-M."/>
            <person name="Yamada A."/>
            <person name="Yan M."/>
            <person name="Wang P."/>
            <person name="Xu J."/>
            <person name="Bruns T."/>
            <person name="Baldrian P."/>
            <person name="Vilgalys R."/>
            <person name="Henrissat B."/>
            <person name="Grigoriev I.V."/>
            <person name="Hibbett D."/>
            <person name="Nagy L.G."/>
            <person name="Martin F.M."/>
        </authorList>
    </citation>
    <scope>NUCLEOTIDE SEQUENCE</scope>
    <source>
        <strain evidence="1">BED1</strain>
    </source>
</reference>
<dbReference type="AlphaFoldDB" id="A0AAD4BKY1"/>
<accession>A0AAD4BKY1</accession>
<keyword evidence="2" id="KW-1185">Reference proteome</keyword>
<gene>
    <name evidence="1" type="ORF">L210DRAFT_3506995</name>
</gene>
<dbReference type="Proteomes" id="UP001194468">
    <property type="component" value="Unassembled WGS sequence"/>
</dbReference>
<evidence type="ECO:0000313" key="1">
    <source>
        <dbReference type="EMBL" id="KAF8433475.1"/>
    </source>
</evidence>